<evidence type="ECO:0000313" key="1">
    <source>
        <dbReference type="EMBL" id="MDH6283127.1"/>
    </source>
</evidence>
<organism evidence="1 2">
    <name type="scientific">Prescottella agglutinans</name>
    <dbReference type="NCBI Taxonomy" id="1644129"/>
    <lineage>
        <taxon>Bacteria</taxon>
        <taxon>Bacillati</taxon>
        <taxon>Actinomycetota</taxon>
        <taxon>Actinomycetes</taxon>
        <taxon>Mycobacteriales</taxon>
        <taxon>Nocardiaceae</taxon>
        <taxon>Prescottella</taxon>
    </lineage>
</organism>
<evidence type="ECO:0000313" key="2">
    <source>
        <dbReference type="Proteomes" id="UP001160334"/>
    </source>
</evidence>
<keyword evidence="2" id="KW-1185">Reference proteome</keyword>
<sequence>MTTATITPELEVHRAAHAAFYAARRDLIQAAEHALQRRQPADFKRCLEAHDRYTAASQKALQAAKAADRPLGPLVDDDISDELPFLRHVLDTAAGQRYGRTRR</sequence>
<reference evidence="1 2" key="1">
    <citation type="submission" date="2023-04" db="EMBL/GenBank/DDBJ databases">
        <title>Forest soil microbial communities from Buena Vista Peninsula, Colon Province, Panama.</title>
        <authorList>
            <person name="Bouskill N."/>
        </authorList>
    </citation>
    <scope>NUCLEOTIDE SEQUENCE [LARGE SCALE GENOMIC DNA]</scope>
    <source>
        <strain evidence="1 2">CFH S0262</strain>
    </source>
</reference>
<proteinExistence type="predicted"/>
<dbReference type="Proteomes" id="UP001160334">
    <property type="component" value="Unassembled WGS sequence"/>
</dbReference>
<gene>
    <name evidence="1" type="ORF">M2280_004370</name>
</gene>
<name>A0ABT6MFN9_9NOCA</name>
<accession>A0ABT6MFN9</accession>
<comment type="caution">
    <text evidence="1">The sequence shown here is derived from an EMBL/GenBank/DDBJ whole genome shotgun (WGS) entry which is preliminary data.</text>
</comment>
<dbReference type="RefSeq" id="WP_280762391.1">
    <property type="nucleotide sequence ID" value="NZ_JARXVC010000012.1"/>
</dbReference>
<protein>
    <submittedName>
        <fullName evidence="1">Cell wall assembly regulator SMI1</fullName>
    </submittedName>
</protein>
<dbReference type="EMBL" id="JARXVC010000012">
    <property type="protein sequence ID" value="MDH6283127.1"/>
    <property type="molecule type" value="Genomic_DNA"/>
</dbReference>